<accession>A0AAD9K6D0</accession>
<evidence type="ECO:0000256" key="1">
    <source>
        <dbReference type="ARBA" id="ARBA00008315"/>
    </source>
</evidence>
<feature type="region of interest" description="Disordered" evidence="2">
    <location>
        <begin position="433"/>
        <end position="497"/>
    </location>
</feature>
<comment type="similarity">
    <text evidence="1">Belongs to the CFAP97 family.</text>
</comment>
<dbReference type="AlphaFoldDB" id="A0AAD9K6D0"/>
<feature type="compositionally biased region" description="Basic and acidic residues" evidence="2">
    <location>
        <begin position="109"/>
        <end position="146"/>
    </location>
</feature>
<proteinExistence type="inferred from homology"/>
<evidence type="ECO:0000313" key="3">
    <source>
        <dbReference type="EMBL" id="KAK2165587.1"/>
    </source>
</evidence>
<feature type="compositionally biased region" description="Polar residues" evidence="2">
    <location>
        <begin position="329"/>
        <end position="342"/>
    </location>
</feature>
<name>A0AAD9K6D0_9ANNE</name>
<evidence type="ECO:0000256" key="2">
    <source>
        <dbReference type="SAM" id="MobiDB-lite"/>
    </source>
</evidence>
<comment type="caution">
    <text evidence="3">The sequence shown here is derived from an EMBL/GenBank/DDBJ whole genome shotgun (WGS) entry which is preliminary data.</text>
</comment>
<dbReference type="Pfam" id="PF13879">
    <property type="entry name" value="Hmw_CFAP97"/>
    <property type="match status" value="1"/>
</dbReference>
<evidence type="ECO:0000313" key="4">
    <source>
        <dbReference type="Proteomes" id="UP001208570"/>
    </source>
</evidence>
<feature type="compositionally biased region" description="Basic residues" evidence="2">
    <location>
        <begin position="316"/>
        <end position="325"/>
    </location>
</feature>
<feature type="compositionally biased region" description="Low complexity" evidence="2">
    <location>
        <begin position="219"/>
        <end position="229"/>
    </location>
</feature>
<dbReference type="PANTHER" id="PTHR23035:SF1">
    <property type="entry name" value="CILIA- AND FLAGELLA-ASSOCIATED PROTEIN 97"/>
    <property type="match status" value="1"/>
</dbReference>
<feature type="region of interest" description="Disordered" evidence="2">
    <location>
        <begin position="316"/>
        <end position="342"/>
    </location>
</feature>
<evidence type="ECO:0008006" key="5">
    <source>
        <dbReference type="Google" id="ProtNLM"/>
    </source>
</evidence>
<protein>
    <recommendedName>
        <fullName evidence="5">Cilia- and flagella-associated protein 97</fullName>
    </recommendedName>
</protein>
<reference evidence="3" key="1">
    <citation type="journal article" date="2023" name="Mol. Biol. Evol.">
        <title>Third-Generation Sequencing Reveals the Adaptive Role of the Epigenome in Three Deep-Sea Polychaetes.</title>
        <authorList>
            <person name="Perez M."/>
            <person name="Aroh O."/>
            <person name="Sun Y."/>
            <person name="Lan Y."/>
            <person name="Juniper S.K."/>
            <person name="Young C.R."/>
            <person name="Angers B."/>
            <person name="Qian P.Y."/>
        </authorList>
    </citation>
    <scope>NUCLEOTIDE SEQUENCE</scope>
    <source>
        <strain evidence="3">P08H-3</strain>
    </source>
</reference>
<feature type="compositionally biased region" description="Low complexity" evidence="2">
    <location>
        <begin position="162"/>
        <end position="188"/>
    </location>
</feature>
<dbReference type="InterPro" id="IPR038791">
    <property type="entry name" value="Cfap97/Hemingway"/>
</dbReference>
<feature type="region of interest" description="Disordered" evidence="2">
    <location>
        <begin position="1"/>
        <end position="237"/>
    </location>
</feature>
<dbReference type="GO" id="GO:0007283">
    <property type="term" value="P:spermatogenesis"/>
    <property type="evidence" value="ECO:0007669"/>
    <property type="project" value="TreeGrafter"/>
</dbReference>
<dbReference type="InterPro" id="IPR029488">
    <property type="entry name" value="Hmw/CFAP97"/>
</dbReference>
<dbReference type="Proteomes" id="UP001208570">
    <property type="component" value="Unassembled WGS sequence"/>
</dbReference>
<keyword evidence="4" id="KW-1185">Reference proteome</keyword>
<feature type="compositionally biased region" description="Low complexity" evidence="2">
    <location>
        <begin position="87"/>
        <end position="103"/>
    </location>
</feature>
<gene>
    <name evidence="3" type="ORF">LSH36_48g05083</name>
</gene>
<sequence>MSYTFNAPDPDLDKEVDFDFFESEGGRESPTNLGNSGKWKRGFSSDSASNTRSGDRMKDNEPSQNSHVKGDSKAVDNQSDSSDDDSSTGSYSSDFSSDSSPTSRQIRVKKIEAKIPRVDSDRQNDSDGENTQRADTKSDRKMEGHISRPKTSLRKGNRRSRSYSSASDRSNSSTASDSTTDSDVTDVSPLHSPRQSANRRSQKDGKPPVSPQHKEVTFRRPPSSTSSRVSSKRSLTRANSDDIDLKLLMQAVMEMEQNYNPKLMSSGSARHRPIFSIPTENPTSMNRKNFSFSNEDVRSIDHENQRLMQQIMRYATKNKKKKSAQKSKPQGSPNRMSSSAINRNREQMRIERENFALLQRLNAAKATRDLARERLIKDYQSQMLFGCSVSAAHPVEKKKRSPYTVSFSPKFTSASELSELPQCGKRTRPASAVVHGSRPMSGKVHAHVRPISATAARSRPLSATNRNKRPLSAKVVGTFTKETSPGQPSRPAWEDKW</sequence>
<organism evidence="3 4">
    <name type="scientific">Paralvinella palmiformis</name>
    <dbReference type="NCBI Taxonomy" id="53620"/>
    <lineage>
        <taxon>Eukaryota</taxon>
        <taxon>Metazoa</taxon>
        <taxon>Spiralia</taxon>
        <taxon>Lophotrochozoa</taxon>
        <taxon>Annelida</taxon>
        <taxon>Polychaeta</taxon>
        <taxon>Sedentaria</taxon>
        <taxon>Canalipalpata</taxon>
        <taxon>Terebellida</taxon>
        <taxon>Terebelliformia</taxon>
        <taxon>Alvinellidae</taxon>
        <taxon>Paralvinella</taxon>
    </lineage>
</organism>
<feature type="compositionally biased region" description="Basic residues" evidence="2">
    <location>
        <begin position="147"/>
        <end position="161"/>
    </location>
</feature>
<dbReference type="EMBL" id="JAODUP010000048">
    <property type="protein sequence ID" value="KAK2165587.1"/>
    <property type="molecule type" value="Genomic_DNA"/>
</dbReference>
<feature type="compositionally biased region" description="Basic and acidic residues" evidence="2">
    <location>
        <begin position="201"/>
        <end position="218"/>
    </location>
</feature>
<dbReference type="PANTHER" id="PTHR23035">
    <property type="entry name" value="CILIA- AND FLAGELLA-ASSOCIATED PROTEIN 97-RELATED"/>
    <property type="match status" value="1"/>
</dbReference>